<sequence>MNTDVAVKWVEQVDAPLTKYNKLVKENVEVLTALHLQAIRTYSEMGLTKIKAASESADGRELAQFSPTQLRVLAELAQKMLDDSDKLHRVALRFKDDVKRLNLTEVKKATSA</sequence>
<dbReference type="RefSeq" id="WP_093271564.1">
    <property type="nucleotide sequence ID" value="NZ_FNDD01000006.1"/>
</dbReference>
<protein>
    <submittedName>
        <fullName evidence="2">Phasin family protein</fullName>
    </submittedName>
</protein>
<dbReference type="AlphaFoldDB" id="A0A1G7YZK5"/>
<dbReference type="Proteomes" id="UP000198854">
    <property type="component" value="Unassembled WGS sequence"/>
</dbReference>
<dbReference type="Pfam" id="PF09361">
    <property type="entry name" value="Phasin_2"/>
    <property type="match status" value="1"/>
</dbReference>
<evidence type="ECO:0000259" key="1">
    <source>
        <dbReference type="Pfam" id="PF09361"/>
    </source>
</evidence>
<dbReference type="OrthoDB" id="8611311at2"/>
<gene>
    <name evidence="2" type="ORF">SAMN04488136_106142</name>
</gene>
<keyword evidence="3" id="KW-1185">Reference proteome</keyword>
<dbReference type="NCBIfam" id="TIGR02809">
    <property type="entry name" value="phasin_3"/>
    <property type="match status" value="1"/>
</dbReference>
<accession>A0A1G7YZK5</accession>
<evidence type="ECO:0000313" key="3">
    <source>
        <dbReference type="Proteomes" id="UP000198854"/>
    </source>
</evidence>
<dbReference type="InterPro" id="IPR014176">
    <property type="entry name" value="Phasin_subfam-3"/>
</dbReference>
<organism evidence="2 3">
    <name type="scientific">Vibrio xiamenensis</name>
    <dbReference type="NCBI Taxonomy" id="861298"/>
    <lineage>
        <taxon>Bacteria</taxon>
        <taxon>Pseudomonadati</taxon>
        <taxon>Pseudomonadota</taxon>
        <taxon>Gammaproteobacteria</taxon>
        <taxon>Vibrionales</taxon>
        <taxon>Vibrionaceae</taxon>
        <taxon>Vibrio</taxon>
    </lineage>
</organism>
<dbReference type="InterPro" id="IPR018968">
    <property type="entry name" value="Phasin"/>
</dbReference>
<name>A0A1G7YZK5_9VIBR</name>
<feature type="domain" description="Phasin" evidence="1">
    <location>
        <begin position="16"/>
        <end position="99"/>
    </location>
</feature>
<proteinExistence type="predicted"/>
<dbReference type="EMBL" id="FNDD01000006">
    <property type="protein sequence ID" value="SDH01847.1"/>
    <property type="molecule type" value="Genomic_DNA"/>
</dbReference>
<evidence type="ECO:0000313" key="2">
    <source>
        <dbReference type="EMBL" id="SDH01847.1"/>
    </source>
</evidence>
<reference evidence="2 3" key="1">
    <citation type="submission" date="2016-10" db="EMBL/GenBank/DDBJ databases">
        <authorList>
            <person name="de Groot N.N."/>
        </authorList>
    </citation>
    <scope>NUCLEOTIDE SEQUENCE [LARGE SCALE GENOMIC DNA]</scope>
    <source>
        <strain evidence="2 3">CGMCC 1.10228</strain>
    </source>
</reference>
<dbReference type="STRING" id="861298.SAMN04488136_106142"/>